<reference evidence="7 8" key="1">
    <citation type="submission" date="2023-04" db="EMBL/GenBank/DDBJ databases">
        <title>A novel bacteria isolated from coastal sediment.</title>
        <authorList>
            <person name="Liu X.-J."/>
            <person name="Du Z.-J."/>
        </authorList>
    </citation>
    <scope>NUCLEOTIDE SEQUENCE [LARGE SCALE GENOMIC DNA]</scope>
    <source>
        <strain evidence="7 8">SDUM461004</strain>
    </source>
</reference>
<accession>A0ABU1AII7</accession>
<dbReference type="EMBL" id="JARXIC010000012">
    <property type="protein sequence ID" value="MDQ8194593.1"/>
    <property type="molecule type" value="Genomic_DNA"/>
</dbReference>
<dbReference type="InterPro" id="IPR004843">
    <property type="entry name" value="Calcineurin-like_PHP"/>
</dbReference>
<dbReference type="Proteomes" id="UP001243717">
    <property type="component" value="Unassembled WGS sequence"/>
</dbReference>
<keyword evidence="4" id="KW-0472">Membrane</keyword>
<keyword evidence="5" id="KW-0464">Manganese</keyword>
<evidence type="ECO:0000256" key="3">
    <source>
        <dbReference type="ARBA" id="ARBA00022723"/>
    </source>
</evidence>
<keyword evidence="1" id="KW-1003">Cell membrane</keyword>
<dbReference type="Pfam" id="PF00149">
    <property type="entry name" value="Metallophos"/>
    <property type="match status" value="1"/>
</dbReference>
<evidence type="ECO:0000259" key="6">
    <source>
        <dbReference type="Pfam" id="PF00149"/>
    </source>
</evidence>
<evidence type="ECO:0000256" key="4">
    <source>
        <dbReference type="ARBA" id="ARBA00023136"/>
    </source>
</evidence>
<sequence length="289" mass="33158">MKKTTLSYKTIILSDVHLGTEDCKIDEVNHFLKHTHCEKLVLNGDIIDGWSLARHGGWNEKHTRFIRLVLKKLEKRNTEVIYLRGNHDDILTRFLPLFFGKLRIVNEHIHEGTKGNYLVVHGDGFDAVTMNHKWLAVLGDIGYQSLLKLNRVYNKYRAWRGKEYFSLSKAIKARVKSAVSFVGKYEEQLQSFAEKRNCAGIICGHIHTPDNKMIGNTHYLNSGDWVESLTALVEYEDGRFEVIGYPEFCRRLDEKTQLKALKKLAAGEADLAPVEEDDLEINMPLPFAS</sequence>
<dbReference type="InterPro" id="IPR043461">
    <property type="entry name" value="LpxH-like"/>
</dbReference>
<evidence type="ECO:0000313" key="7">
    <source>
        <dbReference type="EMBL" id="MDQ8194593.1"/>
    </source>
</evidence>
<name>A0ABU1AII7_9BACT</name>
<organism evidence="7 8">
    <name type="scientific">Thalassobacterium sedimentorum</name>
    <dbReference type="NCBI Taxonomy" id="3041258"/>
    <lineage>
        <taxon>Bacteria</taxon>
        <taxon>Pseudomonadati</taxon>
        <taxon>Verrucomicrobiota</taxon>
        <taxon>Opitutia</taxon>
        <taxon>Puniceicoccales</taxon>
        <taxon>Coraliomargaritaceae</taxon>
        <taxon>Thalassobacterium</taxon>
    </lineage>
</organism>
<evidence type="ECO:0000256" key="1">
    <source>
        <dbReference type="ARBA" id="ARBA00022475"/>
    </source>
</evidence>
<keyword evidence="8" id="KW-1185">Reference proteome</keyword>
<evidence type="ECO:0000256" key="5">
    <source>
        <dbReference type="ARBA" id="ARBA00023211"/>
    </source>
</evidence>
<dbReference type="SUPFAM" id="SSF56300">
    <property type="entry name" value="Metallo-dependent phosphatases"/>
    <property type="match status" value="1"/>
</dbReference>
<comment type="caution">
    <text evidence="7">The sequence shown here is derived from an EMBL/GenBank/DDBJ whole genome shotgun (WGS) entry which is preliminary data.</text>
</comment>
<protein>
    <submittedName>
        <fullName evidence="7">UDP-2,3-diacylglucosamine diphosphatase</fullName>
        <ecNumber evidence="7">3.6.1.54</ecNumber>
    </submittedName>
</protein>
<evidence type="ECO:0000256" key="2">
    <source>
        <dbReference type="ARBA" id="ARBA00022519"/>
    </source>
</evidence>
<keyword evidence="7" id="KW-0378">Hydrolase</keyword>
<dbReference type="EC" id="3.6.1.54" evidence="7"/>
<dbReference type="PANTHER" id="PTHR34990">
    <property type="entry name" value="UDP-2,3-DIACYLGLUCOSAMINE HYDROLASE-RELATED"/>
    <property type="match status" value="1"/>
</dbReference>
<feature type="domain" description="Calcineurin-like phosphoesterase" evidence="6">
    <location>
        <begin position="9"/>
        <end position="209"/>
    </location>
</feature>
<dbReference type="InterPro" id="IPR029052">
    <property type="entry name" value="Metallo-depent_PP-like"/>
</dbReference>
<dbReference type="PANTHER" id="PTHR34990:SF2">
    <property type="entry name" value="BLL8164 PROTEIN"/>
    <property type="match status" value="1"/>
</dbReference>
<evidence type="ECO:0000313" key="8">
    <source>
        <dbReference type="Proteomes" id="UP001243717"/>
    </source>
</evidence>
<keyword evidence="3" id="KW-0479">Metal-binding</keyword>
<dbReference type="GO" id="GO:0016787">
    <property type="term" value="F:hydrolase activity"/>
    <property type="evidence" value="ECO:0007669"/>
    <property type="project" value="UniProtKB-KW"/>
</dbReference>
<dbReference type="CDD" id="cd07398">
    <property type="entry name" value="MPP_YbbF-LpxH"/>
    <property type="match status" value="1"/>
</dbReference>
<gene>
    <name evidence="7" type="ORF">QEH59_09160</name>
</gene>
<dbReference type="Gene3D" id="3.60.21.10">
    <property type="match status" value="1"/>
</dbReference>
<keyword evidence="2" id="KW-0997">Cell inner membrane</keyword>
<dbReference type="RefSeq" id="WP_308985061.1">
    <property type="nucleotide sequence ID" value="NZ_JARXIC010000012.1"/>
</dbReference>
<proteinExistence type="predicted"/>